<evidence type="ECO:0000256" key="1">
    <source>
        <dbReference type="SAM" id="MobiDB-lite"/>
    </source>
</evidence>
<name>M5U5R8_9BACT</name>
<protein>
    <submittedName>
        <fullName evidence="2">Uncharacterized protein</fullName>
    </submittedName>
</protein>
<reference evidence="2 3" key="1">
    <citation type="journal article" date="2013" name="Mar. Genomics">
        <title>Expression of sulfatases in Rhodopirellula baltica and the diversity of sulfatases in the genus Rhodopirellula.</title>
        <authorList>
            <person name="Wegner C.E."/>
            <person name="Richter-Heitmann T."/>
            <person name="Klindworth A."/>
            <person name="Klockow C."/>
            <person name="Richter M."/>
            <person name="Achstetter T."/>
            <person name="Glockner F.O."/>
            <person name="Harder J."/>
        </authorList>
    </citation>
    <scope>NUCLEOTIDE SEQUENCE [LARGE SCALE GENOMIC DNA]</scope>
    <source>
        <strain evidence="2 3">SM41</strain>
    </source>
</reference>
<keyword evidence="3" id="KW-1185">Reference proteome</keyword>
<dbReference type="EMBL" id="ANOH01000121">
    <property type="protein sequence ID" value="EMI56790.1"/>
    <property type="molecule type" value="Genomic_DNA"/>
</dbReference>
<evidence type="ECO:0000313" key="2">
    <source>
        <dbReference type="EMBL" id="EMI56790.1"/>
    </source>
</evidence>
<comment type="caution">
    <text evidence="2">The sequence shown here is derived from an EMBL/GenBank/DDBJ whole genome shotgun (WGS) entry which is preliminary data.</text>
</comment>
<sequence length="89" mass="9694">MNLGKRLSATQFADGFGLVRSQFTSEPKPRADSARVANPANEASSATAPNQRFAAKLPLSCPTPYCSPTRRFKIKYVSTTHVAGVEHRE</sequence>
<dbReference type="PATRIC" id="fig|1263870.3.peg.1856"/>
<gene>
    <name evidence="2" type="ORF">RSSM_01733</name>
</gene>
<evidence type="ECO:0000313" key="3">
    <source>
        <dbReference type="Proteomes" id="UP000011885"/>
    </source>
</evidence>
<organism evidence="2 3">
    <name type="scientific">Rhodopirellula sallentina SM41</name>
    <dbReference type="NCBI Taxonomy" id="1263870"/>
    <lineage>
        <taxon>Bacteria</taxon>
        <taxon>Pseudomonadati</taxon>
        <taxon>Planctomycetota</taxon>
        <taxon>Planctomycetia</taxon>
        <taxon>Pirellulales</taxon>
        <taxon>Pirellulaceae</taxon>
        <taxon>Rhodopirellula</taxon>
    </lineage>
</organism>
<proteinExistence type="predicted"/>
<accession>M5U5R8</accession>
<dbReference type="Proteomes" id="UP000011885">
    <property type="component" value="Unassembled WGS sequence"/>
</dbReference>
<feature type="region of interest" description="Disordered" evidence="1">
    <location>
        <begin position="23"/>
        <end position="49"/>
    </location>
</feature>
<dbReference type="AlphaFoldDB" id="M5U5R8"/>